<protein>
    <recommendedName>
        <fullName evidence="6">Ribose 1,5-bisphosphate phosphokinase PhnN</fullName>
        <ecNumber evidence="6">2.7.4.23</ecNumber>
    </recommendedName>
    <alternativeName>
        <fullName evidence="6">Ribose 1,5-bisphosphokinase</fullName>
    </alternativeName>
</protein>
<dbReference type="SUPFAM" id="SSF52540">
    <property type="entry name" value="P-loop containing nucleoside triphosphate hydrolases"/>
    <property type="match status" value="1"/>
</dbReference>
<gene>
    <name evidence="6" type="primary">phnN</name>
    <name evidence="8" type="ORF">C7455_11044</name>
</gene>
<dbReference type="GO" id="GO:0033863">
    <property type="term" value="F:ribose 1,5-bisphosphate phosphokinase activity"/>
    <property type="evidence" value="ECO:0007669"/>
    <property type="project" value="UniProtKB-UniRule"/>
</dbReference>
<comment type="pathway">
    <text evidence="2 6">Metabolic intermediate biosynthesis; 5-phospho-alpha-D-ribose 1-diphosphate biosynthesis; 5-phospho-alpha-D-ribose 1-diphosphate from D-ribose 5-phosphate (route II): step 3/3.</text>
</comment>
<evidence type="ECO:0000256" key="4">
    <source>
        <dbReference type="ARBA" id="ARBA00022741"/>
    </source>
</evidence>
<dbReference type="PROSITE" id="PS50052">
    <property type="entry name" value="GUANYLATE_KINASE_2"/>
    <property type="match status" value="1"/>
</dbReference>
<keyword evidence="4 6" id="KW-0547">Nucleotide-binding</keyword>
<keyword evidence="3 6" id="KW-0808">Transferase</keyword>
<dbReference type="InterPro" id="IPR027417">
    <property type="entry name" value="P-loop_NTPase"/>
</dbReference>
<dbReference type="InterPro" id="IPR008144">
    <property type="entry name" value="Guanylate_kin-like_dom"/>
</dbReference>
<keyword evidence="8" id="KW-0418">Kinase</keyword>
<dbReference type="Proteomes" id="UP000245708">
    <property type="component" value="Unassembled WGS sequence"/>
</dbReference>
<proteinExistence type="inferred from homology"/>
<comment type="function">
    <text evidence="6">Catalyzes the phosphorylation of ribose 1,5-bisphosphate to 5-phospho-D-ribosyl alpha-1-diphosphate (PRPP).</text>
</comment>
<dbReference type="GO" id="GO:0006015">
    <property type="term" value="P:5-phosphoribose 1-diphosphate biosynthetic process"/>
    <property type="evidence" value="ECO:0007669"/>
    <property type="project" value="UniProtKB-UniRule"/>
</dbReference>
<dbReference type="SMART" id="SM00072">
    <property type="entry name" value="GuKc"/>
    <property type="match status" value="1"/>
</dbReference>
<evidence type="ECO:0000256" key="5">
    <source>
        <dbReference type="ARBA" id="ARBA00022840"/>
    </source>
</evidence>
<reference evidence="8 9" key="1">
    <citation type="submission" date="2018-05" db="EMBL/GenBank/DDBJ databases">
        <title>Genomic Encyclopedia of Type Strains, Phase IV (KMG-IV): sequencing the most valuable type-strain genomes for metagenomic binning, comparative biology and taxonomic classification.</title>
        <authorList>
            <person name="Goeker M."/>
        </authorList>
    </citation>
    <scope>NUCLEOTIDE SEQUENCE [LARGE SCALE GENOMIC DNA]</scope>
    <source>
        <strain evidence="8 9">DSM 16097</strain>
    </source>
</reference>
<dbReference type="Gene3D" id="3.40.50.300">
    <property type="entry name" value="P-loop containing nucleotide triphosphate hydrolases"/>
    <property type="match status" value="1"/>
</dbReference>
<evidence type="ECO:0000313" key="9">
    <source>
        <dbReference type="Proteomes" id="UP000245708"/>
    </source>
</evidence>
<dbReference type="UniPathway" id="UPA00087">
    <property type="reaction ID" value="UER00175"/>
</dbReference>
<feature type="binding site" evidence="6">
    <location>
        <begin position="16"/>
        <end position="23"/>
    </location>
    <ligand>
        <name>ATP</name>
        <dbReference type="ChEBI" id="CHEBI:30616"/>
    </ligand>
</feature>
<accession>A0A316GBX7</accession>
<name>A0A316GBX7_9RHOB</name>
<dbReference type="InterPro" id="IPR008145">
    <property type="entry name" value="GK/Ca_channel_bsu"/>
</dbReference>
<dbReference type="EC" id="2.7.4.23" evidence="6"/>
<dbReference type="HAMAP" id="MF_00836">
    <property type="entry name" value="PhnN"/>
    <property type="match status" value="1"/>
</dbReference>
<dbReference type="RefSeq" id="WP_109670204.1">
    <property type="nucleotide sequence ID" value="NZ_QGGW01000010.1"/>
</dbReference>
<evidence type="ECO:0000256" key="6">
    <source>
        <dbReference type="HAMAP-Rule" id="MF_00836"/>
    </source>
</evidence>
<evidence type="ECO:0000256" key="3">
    <source>
        <dbReference type="ARBA" id="ARBA00022679"/>
    </source>
</evidence>
<dbReference type="OrthoDB" id="341217at2"/>
<comment type="similarity">
    <text evidence="6">Belongs to the ribose 1,5-bisphosphokinase family.</text>
</comment>
<keyword evidence="5 6" id="KW-0067">ATP-binding</keyword>
<feature type="domain" description="Guanylate kinase-like" evidence="7">
    <location>
        <begin position="9"/>
        <end position="182"/>
    </location>
</feature>
<dbReference type="GO" id="GO:0005524">
    <property type="term" value="F:ATP binding"/>
    <property type="evidence" value="ECO:0007669"/>
    <property type="project" value="UniProtKB-KW"/>
</dbReference>
<dbReference type="EMBL" id="QGGW01000010">
    <property type="protein sequence ID" value="PWK58103.1"/>
    <property type="molecule type" value="Genomic_DNA"/>
</dbReference>
<sequence length="186" mass="19696">MIDARVTPGRFIAVVGPSGVGKDSVMEALVAARPELVRVRRVITRASGAGGEDFDGISPALFAARAAGGDFALHWQAHGLFYGIPREVHQVLARGQDALANLSRGMLGQAHRAFPTLQVLHITARPEVLADRLAARGREGRGDIARRLARAAPPFPDGLRVSEIDNSGRLDRAVAAALAALYPAKV</sequence>
<dbReference type="AlphaFoldDB" id="A0A316GBX7"/>
<dbReference type="GO" id="GO:0019634">
    <property type="term" value="P:organic phosphonate metabolic process"/>
    <property type="evidence" value="ECO:0007669"/>
    <property type="project" value="UniProtKB-UniRule"/>
</dbReference>
<keyword evidence="9" id="KW-1185">Reference proteome</keyword>
<organism evidence="8 9">
    <name type="scientific">Roseicyclus mahoneyensis</name>
    <dbReference type="NCBI Taxonomy" id="164332"/>
    <lineage>
        <taxon>Bacteria</taxon>
        <taxon>Pseudomonadati</taxon>
        <taxon>Pseudomonadota</taxon>
        <taxon>Alphaproteobacteria</taxon>
        <taxon>Rhodobacterales</taxon>
        <taxon>Roseobacteraceae</taxon>
        <taxon>Roseicyclus</taxon>
    </lineage>
</organism>
<comment type="catalytic activity">
    <reaction evidence="1 6">
        <text>alpha-D-ribose 1,5-bisphosphate + ATP = 5-phospho-alpha-D-ribose 1-diphosphate + ADP</text>
        <dbReference type="Rhea" id="RHEA:20109"/>
        <dbReference type="ChEBI" id="CHEBI:30616"/>
        <dbReference type="ChEBI" id="CHEBI:58017"/>
        <dbReference type="ChEBI" id="CHEBI:68688"/>
        <dbReference type="ChEBI" id="CHEBI:456216"/>
        <dbReference type="EC" id="2.7.4.23"/>
    </reaction>
</comment>
<dbReference type="InterPro" id="IPR012699">
    <property type="entry name" value="PhnN"/>
</dbReference>
<evidence type="ECO:0000256" key="1">
    <source>
        <dbReference type="ARBA" id="ARBA00000373"/>
    </source>
</evidence>
<comment type="caution">
    <text evidence="8">The sequence shown here is derived from an EMBL/GenBank/DDBJ whole genome shotgun (WGS) entry which is preliminary data.</text>
</comment>
<evidence type="ECO:0000313" key="8">
    <source>
        <dbReference type="EMBL" id="PWK58103.1"/>
    </source>
</evidence>
<evidence type="ECO:0000259" key="7">
    <source>
        <dbReference type="PROSITE" id="PS50052"/>
    </source>
</evidence>
<evidence type="ECO:0000256" key="2">
    <source>
        <dbReference type="ARBA" id="ARBA00005069"/>
    </source>
</evidence>
<dbReference type="NCBIfam" id="TIGR02322">
    <property type="entry name" value="phosphon_PhnN"/>
    <property type="match status" value="1"/>
</dbReference>